<dbReference type="EMBL" id="JSWE01000058">
    <property type="protein sequence ID" value="KIE05902.1"/>
    <property type="molecule type" value="Genomic_DNA"/>
</dbReference>
<evidence type="ECO:0000259" key="9">
    <source>
        <dbReference type="Pfam" id="PF01648"/>
    </source>
</evidence>
<dbReference type="NCBIfam" id="TIGR00516">
    <property type="entry name" value="acpS"/>
    <property type="match status" value="1"/>
</dbReference>
<dbReference type="InterPro" id="IPR008278">
    <property type="entry name" value="4-PPantetheinyl_Trfase_dom"/>
</dbReference>
<reference evidence="10 11" key="1">
    <citation type="submission" date="2014-11" db="EMBL/GenBank/DDBJ databases">
        <title>A Rickettsiales Symbiont of Amoebae With Ancient Features.</title>
        <authorList>
            <person name="Schulz F."/>
            <person name="Martijn J."/>
            <person name="Wascher F."/>
            <person name="Kostanjsek R."/>
            <person name="Ettema T.J."/>
            <person name="Horn M."/>
        </authorList>
    </citation>
    <scope>NUCLEOTIDE SEQUENCE [LARGE SCALE GENOMIC DNA]</scope>
    <source>
        <strain evidence="10 11">UWC36</strain>
    </source>
</reference>
<feature type="domain" description="4'-phosphopantetheinyl transferase" evidence="9">
    <location>
        <begin position="4"/>
        <end position="114"/>
    </location>
</feature>
<gene>
    <name evidence="10" type="primary">acpS_2</name>
    <name evidence="8" type="synonym">acpS</name>
    <name evidence="10" type="ORF">NF27_CG00820</name>
</gene>
<keyword evidence="7 8" id="KW-0275">Fatty acid biosynthesis</keyword>
<accession>A0A0C1MUW8</accession>
<keyword evidence="6 8" id="KW-0443">Lipid metabolism</keyword>
<name>A0A0C1MUW8_9RICK</name>
<dbReference type="PATRIC" id="fig|86105.3.peg.317"/>
<comment type="subcellular location">
    <subcellularLocation>
        <location evidence="8">Cytoplasm</location>
    </subcellularLocation>
</comment>
<dbReference type="InterPro" id="IPR004568">
    <property type="entry name" value="Ppantetheine-prot_Trfase_dom"/>
</dbReference>
<dbReference type="SUPFAM" id="SSF56214">
    <property type="entry name" value="4'-phosphopantetheinyl transferase"/>
    <property type="match status" value="1"/>
</dbReference>
<keyword evidence="2 8" id="KW-0808">Transferase</keyword>
<evidence type="ECO:0000256" key="8">
    <source>
        <dbReference type="HAMAP-Rule" id="MF_00101"/>
    </source>
</evidence>
<feature type="binding site" evidence="8">
    <location>
        <position position="8"/>
    </location>
    <ligand>
        <name>Mg(2+)</name>
        <dbReference type="ChEBI" id="CHEBI:18420"/>
    </ligand>
</feature>
<comment type="caution">
    <text evidence="10">The sequence shown here is derived from an EMBL/GenBank/DDBJ whole genome shotgun (WGS) entry which is preliminary data.</text>
</comment>
<dbReference type="GO" id="GO:0006633">
    <property type="term" value="P:fatty acid biosynthetic process"/>
    <property type="evidence" value="ECO:0007669"/>
    <property type="project" value="UniProtKB-UniRule"/>
</dbReference>
<evidence type="ECO:0000256" key="1">
    <source>
        <dbReference type="ARBA" id="ARBA00022516"/>
    </source>
</evidence>
<evidence type="ECO:0000313" key="11">
    <source>
        <dbReference type="Proteomes" id="UP000031258"/>
    </source>
</evidence>
<evidence type="ECO:0000256" key="7">
    <source>
        <dbReference type="ARBA" id="ARBA00023160"/>
    </source>
</evidence>
<dbReference type="NCBIfam" id="TIGR00556">
    <property type="entry name" value="pantethn_trn"/>
    <property type="match status" value="1"/>
</dbReference>
<proteinExistence type="inferred from homology"/>
<comment type="similarity">
    <text evidence="8">Belongs to the P-Pant transferase superfamily. AcpS family.</text>
</comment>
<dbReference type="GO" id="GO:0005737">
    <property type="term" value="C:cytoplasm"/>
    <property type="evidence" value="ECO:0007669"/>
    <property type="project" value="UniProtKB-SubCell"/>
</dbReference>
<dbReference type="GO" id="GO:0008897">
    <property type="term" value="F:holo-[acyl-carrier-protein] synthase activity"/>
    <property type="evidence" value="ECO:0007669"/>
    <property type="project" value="UniProtKB-UniRule"/>
</dbReference>
<dbReference type="Proteomes" id="UP000031258">
    <property type="component" value="Unassembled WGS sequence"/>
</dbReference>
<evidence type="ECO:0000256" key="3">
    <source>
        <dbReference type="ARBA" id="ARBA00022723"/>
    </source>
</evidence>
<keyword evidence="1 8" id="KW-0444">Lipid biosynthesis</keyword>
<dbReference type="STRING" id="86105.NF27_CG00820"/>
<dbReference type="EC" id="2.7.8.7" evidence="8"/>
<dbReference type="RefSeq" id="WP_039455158.1">
    <property type="nucleotide sequence ID" value="NZ_JSWE01000058.1"/>
</dbReference>
<dbReference type="AlphaFoldDB" id="A0A0C1MUW8"/>
<dbReference type="HAMAP" id="MF_00101">
    <property type="entry name" value="AcpS"/>
    <property type="match status" value="1"/>
</dbReference>
<dbReference type="Gene3D" id="3.90.470.20">
    <property type="entry name" value="4'-phosphopantetheinyl transferase domain"/>
    <property type="match status" value="1"/>
</dbReference>
<keyword evidence="8" id="KW-0963">Cytoplasm</keyword>
<keyword evidence="3 8" id="KW-0479">Metal-binding</keyword>
<dbReference type="OrthoDB" id="517356at2"/>
<sequence length="118" mass="13299">MIKGIGCDIVSINRIKKLVDTWGDKFLGRIFTLSELECANKRKYGYYAYLAKRFAAKEAISKALKTGIGSALSFKECEILNDEKGAPLVNFLRNDLNFKVHLSLSDEKEYAQAFVIIV</sequence>
<dbReference type="InterPro" id="IPR002582">
    <property type="entry name" value="ACPS"/>
</dbReference>
<evidence type="ECO:0000256" key="5">
    <source>
        <dbReference type="ARBA" id="ARBA00022842"/>
    </source>
</evidence>
<dbReference type="Pfam" id="PF01648">
    <property type="entry name" value="ACPS"/>
    <property type="match status" value="1"/>
</dbReference>
<comment type="catalytic activity">
    <reaction evidence="8">
        <text>apo-[ACP] + CoA = holo-[ACP] + adenosine 3',5'-bisphosphate + H(+)</text>
        <dbReference type="Rhea" id="RHEA:12068"/>
        <dbReference type="Rhea" id="RHEA-COMP:9685"/>
        <dbReference type="Rhea" id="RHEA-COMP:9690"/>
        <dbReference type="ChEBI" id="CHEBI:15378"/>
        <dbReference type="ChEBI" id="CHEBI:29999"/>
        <dbReference type="ChEBI" id="CHEBI:57287"/>
        <dbReference type="ChEBI" id="CHEBI:58343"/>
        <dbReference type="ChEBI" id="CHEBI:64479"/>
        <dbReference type="EC" id="2.7.8.7"/>
    </reaction>
</comment>
<dbReference type="GO" id="GO:0000287">
    <property type="term" value="F:magnesium ion binding"/>
    <property type="evidence" value="ECO:0007669"/>
    <property type="project" value="UniProtKB-UniRule"/>
</dbReference>
<evidence type="ECO:0000313" key="10">
    <source>
        <dbReference type="EMBL" id="KIE05902.1"/>
    </source>
</evidence>
<organism evidence="10 11">
    <name type="scientific">Candidatus Jidaibacter acanthamoebae</name>
    <dbReference type="NCBI Taxonomy" id="86105"/>
    <lineage>
        <taxon>Bacteria</taxon>
        <taxon>Pseudomonadati</taxon>
        <taxon>Pseudomonadota</taxon>
        <taxon>Alphaproteobacteria</taxon>
        <taxon>Rickettsiales</taxon>
        <taxon>Candidatus Midichloriaceae</taxon>
        <taxon>Candidatus Jidaibacter</taxon>
    </lineage>
</organism>
<dbReference type="InterPro" id="IPR037143">
    <property type="entry name" value="4-PPantetheinyl_Trfase_dom_sf"/>
</dbReference>
<protein>
    <recommendedName>
        <fullName evidence="8">Holo-[acyl-carrier-protein] synthase</fullName>
        <shortName evidence="8">Holo-ACP synthase</shortName>
        <ecNumber evidence="8">2.7.8.7</ecNumber>
    </recommendedName>
    <alternativeName>
        <fullName evidence="8">4'-phosphopantetheinyl transferase AcpS</fullName>
    </alternativeName>
</protein>
<comment type="function">
    <text evidence="8">Transfers the 4'-phosphopantetheine moiety from coenzyme A to a Ser of acyl-carrier-protein.</text>
</comment>
<feature type="binding site" evidence="8">
    <location>
        <position position="58"/>
    </location>
    <ligand>
        <name>Mg(2+)</name>
        <dbReference type="ChEBI" id="CHEBI:18420"/>
    </ligand>
</feature>
<evidence type="ECO:0000256" key="2">
    <source>
        <dbReference type="ARBA" id="ARBA00022679"/>
    </source>
</evidence>
<keyword evidence="4 8" id="KW-0276">Fatty acid metabolism</keyword>
<comment type="cofactor">
    <cofactor evidence="8">
        <name>Mg(2+)</name>
        <dbReference type="ChEBI" id="CHEBI:18420"/>
    </cofactor>
</comment>
<keyword evidence="11" id="KW-1185">Reference proteome</keyword>
<evidence type="ECO:0000256" key="6">
    <source>
        <dbReference type="ARBA" id="ARBA00023098"/>
    </source>
</evidence>
<keyword evidence="5 8" id="KW-0460">Magnesium</keyword>
<evidence type="ECO:0000256" key="4">
    <source>
        <dbReference type="ARBA" id="ARBA00022832"/>
    </source>
</evidence>